<feature type="site" description="Raises pKa of active site His" evidence="4">
    <location>
        <position position="184"/>
    </location>
</feature>
<proteinExistence type="inferred from homology"/>
<keyword evidence="3 4" id="KW-0658">Purine biosynthesis</keyword>
<evidence type="ECO:0000256" key="5">
    <source>
        <dbReference type="SAM" id="MobiDB-lite"/>
    </source>
</evidence>
<dbReference type="NCBIfam" id="TIGR00639">
    <property type="entry name" value="PurN"/>
    <property type="match status" value="1"/>
</dbReference>
<feature type="binding site" evidence="4">
    <location>
        <position position="146"/>
    </location>
    <ligand>
        <name>(6R)-10-formyltetrahydrofolate</name>
        <dbReference type="ChEBI" id="CHEBI:195366"/>
    </ligand>
</feature>
<dbReference type="EC" id="2.1.2.2" evidence="4"/>
<dbReference type="HAMAP" id="MF_01930">
    <property type="entry name" value="PurN"/>
    <property type="match status" value="1"/>
</dbReference>
<evidence type="ECO:0000256" key="2">
    <source>
        <dbReference type="ARBA" id="ARBA00022679"/>
    </source>
</evidence>
<sequence length="253" mass="26606">MESPILPDFSADSSSAAHGAAGFPQPDAASPDAAPQPGAARRLVILISGRGSNMQALVEACRAEGWPAQIAAVIGSRPDAAGLAWASAQGIPTHAVSHKDFATREAFDAALSAAIEPYRPDYVLLAGFMRVLTPGFVARYAGRLVNIHPSLLPAFPGLHTHAQAIATGVRVHGCTVHFVTPLLDHGPIIAQGCVPVLADDTPEALAERVLQVEHQAYPAAARWLAEGRVSLLPDHRVDVSGNPPRLFMLESPR</sequence>
<dbReference type="Proteomes" id="UP000194161">
    <property type="component" value="Chromosome"/>
</dbReference>
<dbReference type="OrthoDB" id="9806170at2"/>
<feature type="binding site" evidence="4">
    <location>
        <position position="104"/>
    </location>
    <ligand>
        <name>(6R)-10-formyltetrahydrofolate</name>
        <dbReference type="ChEBI" id="CHEBI:195366"/>
    </ligand>
</feature>
<dbReference type="CDD" id="cd08645">
    <property type="entry name" value="FMT_core_GART"/>
    <property type="match status" value="1"/>
</dbReference>
<dbReference type="EMBL" id="CP021111">
    <property type="protein sequence ID" value="ARP94613.1"/>
    <property type="molecule type" value="Genomic_DNA"/>
</dbReference>
<comment type="function">
    <text evidence="4">Catalyzes the transfer of a formyl group from 10-formyltetrahydrofolate to 5-phospho-ribosyl-glycinamide (GAR), producing 5-phospho-ribosyl-N-formylglycinamide (FGAR) and tetrahydrofolate.</text>
</comment>
<dbReference type="InterPro" id="IPR036477">
    <property type="entry name" value="Formyl_transf_N_sf"/>
</dbReference>
<dbReference type="Gene3D" id="3.40.50.170">
    <property type="entry name" value="Formyl transferase, N-terminal domain"/>
    <property type="match status" value="1"/>
</dbReference>
<evidence type="ECO:0000256" key="1">
    <source>
        <dbReference type="ARBA" id="ARBA00005054"/>
    </source>
</evidence>
<feature type="active site" description="Proton donor" evidence="4">
    <location>
        <position position="148"/>
    </location>
</feature>
<dbReference type="GO" id="GO:0006189">
    <property type="term" value="P:'de novo' IMP biosynthetic process"/>
    <property type="evidence" value="ECO:0007669"/>
    <property type="project" value="UniProtKB-UniRule"/>
</dbReference>
<keyword evidence="8" id="KW-1185">Reference proteome</keyword>
<evidence type="ECO:0000256" key="4">
    <source>
        <dbReference type="HAMAP-Rule" id="MF_01930"/>
    </source>
</evidence>
<dbReference type="SUPFAM" id="SSF53328">
    <property type="entry name" value="Formyltransferase"/>
    <property type="match status" value="1"/>
</dbReference>
<evidence type="ECO:0000256" key="3">
    <source>
        <dbReference type="ARBA" id="ARBA00022755"/>
    </source>
</evidence>
<dbReference type="GO" id="GO:0004644">
    <property type="term" value="F:phosphoribosylglycinamide formyltransferase activity"/>
    <property type="evidence" value="ECO:0007669"/>
    <property type="project" value="UniProtKB-UniRule"/>
</dbReference>
<organism evidence="7 8">
    <name type="scientific">Bordetella genomosp. 13</name>
    <dbReference type="NCBI Taxonomy" id="463040"/>
    <lineage>
        <taxon>Bacteria</taxon>
        <taxon>Pseudomonadati</taxon>
        <taxon>Pseudomonadota</taxon>
        <taxon>Betaproteobacteria</taxon>
        <taxon>Burkholderiales</taxon>
        <taxon>Alcaligenaceae</taxon>
        <taxon>Bordetella</taxon>
    </lineage>
</organism>
<comment type="similarity">
    <text evidence="4">Belongs to the GART family.</text>
</comment>
<accession>A0A1W6ZB51</accession>
<keyword evidence="2 4" id="KW-0808">Transferase</keyword>
<evidence type="ECO:0000313" key="8">
    <source>
        <dbReference type="Proteomes" id="UP000194161"/>
    </source>
</evidence>
<feature type="region of interest" description="Disordered" evidence="5">
    <location>
        <begin position="1"/>
        <end position="35"/>
    </location>
</feature>
<dbReference type="InterPro" id="IPR004607">
    <property type="entry name" value="GART"/>
</dbReference>
<dbReference type="AlphaFoldDB" id="A0A1W6ZB51"/>
<name>A0A1W6ZB51_9BORD</name>
<dbReference type="KEGG" id="bgm:CAL15_09570"/>
<comment type="caution">
    <text evidence="4">Lacks conserved residue(s) required for the propagation of feature annotation.</text>
</comment>
<feature type="binding site" evidence="4">
    <location>
        <begin position="51"/>
        <end position="53"/>
    </location>
    <ligand>
        <name>N(1)-(5-phospho-beta-D-ribosyl)glycinamide</name>
        <dbReference type="ChEBI" id="CHEBI:143788"/>
    </ligand>
</feature>
<comment type="catalytic activity">
    <reaction evidence="4">
        <text>N(1)-(5-phospho-beta-D-ribosyl)glycinamide + (6R)-10-formyltetrahydrofolate = N(2)-formyl-N(1)-(5-phospho-beta-D-ribosyl)glycinamide + (6S)-5,6,7,8-tetrahydrofolate + H(+)</text>
        <dbReference type="Rhea" id="RHEA:15053"/>
        <dbReference type="ChEBI" id="CHEBI:15378"/>
        <dbReference type="ChEBI" id="CHEBI:57453"/>
        <dbReference type="ChEBI" id="CHEBI:143788"/>
        <dbReference type="ChEBI" id="CHEBI:147286"/>
        <dbReference type="ChEBI" id="CHEBI:195366"/>
        <dbReference type="EC" id="2.1.2.2"/>
    </reaction>
</comment>
<protein>
    <recommendedName>
        <fullName evidence="4">Phosphoribosylglycinamide formyltransferase</fullName>
        <ecNumber evidence="4">2.1.2.2</ecNumber>
    </recommendedName>
    <alternativeName>
        <fullName evidence="4">5'-phosphoribosylglycinamide transformylase</fullName>
    </alternativeName>
    <alternativeName>
        <fullName evidence="4">GAR transformylase</fullName>
        <shortName evidence="4">GART</shortName>
    </alternativeName>
</protein>
<feature type="compositionally biased region" description="Low complexity" evidence="5">
    <location>
        <begin position="8"/>
        <end position="35"/>
    </location>
</feature>
<dbReference type="Pfam" id="PF00551">
    <property type="entry name" value="Formyl_trans_N"/>
    <property type="match status" value="1"/>
</dbReference>
<comment type="pathway">
    <text evidence="1 4">Purine metabolism; IMP biosynthesis via de novo pathway; N(2)-formyl-N(1)-(5-phospho-D-ribosyl)glycinamide from N(1)-(5-phospho-D-ribosyl)glycinamide (10-formyl THF route): step 1/1.</text>
</comment>
<gene>
    <name evidence="4" type="primary">purN</name>
    <name evidence="7" type="ORF">CAL15_09570</name>
</gene>
<dbReference type="InterPro" id="IPR002376">
    <property type="entry name" value="Formyl_transf_N"/>
</dbReference>
<evidence type="ECO:0000259" key="6">
    <source>
        <dbReference type="Pfam" id="PF00551"/>
    </source>
</evidence>
<evidence type="ECO:0000313" key="7">
    <source>
        <dbReference type="EMBL" id="ARP94613.1"/>
    </source>
</evidence>
<dbReference type="GO" id="GO:0005829">
    <property type="term" value="C:cytosol"/>
    <property type="evidence" value="ECO:0007669"/>
    <property type="project" value="TreeGrafter"/>
</dbReference>
<reference evidence="7 8" key="1">
    <citation type="submission" date="2017-05" db="EMBL/GenBank/DDBJ databases">
        <title>Complete and WGS of Bordetella genogroups.</title>
        <authorList>
            <person name="Spilker T."/>
            <person name="LiPuma J."/>
        </authorList>
    </citation>
    <scope>NUCLEOTIDE SEQUENCE [LARGE SCALE GENOMIC DNA]</scope>
    <source>
        <strain evidence="7 8">AU7206</strain>
    </source>
</reference>
<dbReference type="UniPathway" id="UPA00074">
    <property type="reaction ID" value="UER00126"/>
</dbReference>
<dbReference type="PANTHER" id="PTHR43369">
    <property type="entry name" value="PHOSPHORIBOSYLGLYCINAMIDE FORMYLTRANSFERASE"/>
    <property type="match status" value="1"/>
</dbReference>
<dbReference type="PANTHER" id="PTHR43369:SF2">
    <property type="entry name" value="PHOSPHORIBOSYLGLYCINAMIDE FORMYLTRANSFERASE"/>
    <property type="match status" value="1"/>
</dbReference>
<feature type="domain" description="Formyl transferase N-terminal" evidence="6">
    <location>
        <begin position="42"/>
        <end position="220"/>
    </location>
</feature>
<dbReference type="STRING" id="463040.CAL15_09570"/>